<feature type="compositionally biased region" description="Pro residues" evidence="1">
    <location>
        <begin position="261"/>
        <end position="273"/>
    </location>
</feature>
<feature type="compositionally biased region" description="Low complexity" evidence="1">
    <location>
        <begin position="304"/>
        <end position="315"/>
    </location>
</feature>
<proteinExistence type="predicted"/>
<accession>A0AAV4FVB5</accession>
<feature type="region of interest" description="Disordered" evidence="1">
    <location>
        <begin position="253"/>
        <end position="278"/>
    </location>
</feature>
<feature type="compositionally biased region" description="Basic and acidic residues" evidence="1">
    <location>
        <begin position="294"/>
        <end position="303"/>
    </location>
</feature>
<comment type="caution">
    <text evidence="2">The sequence shown here is derived from an EMBL/GenBank/DDBJ whole genome shotgun (WGS) entry which is preliminary data.</text>
</comment>
<name>A0AAV4FVB5_9GAST</name>
<sequence length="353" mass="38894">MNVVGYVVRFCESPNCAHTSAGNCPNVKSSKFYVEPSAGFDIVDKPLVVAHDPRHVVGRCVSATHMSGGILIECVLDDYYLIECLRRRFHDFADKYNPDIGTFENFCKKTLCSFSLSHNPRTNRVYHVSLVDTPGRKGTVVRYKHIDGGLLKRRAENEFVSDIVASHSTAYASQTGRRNYLLDNDKLSHLPGDLCYINAAKDLDMPKRTSSTMELFKEFIQFRDLMDCHPQQKVQRLNDGGGEQIDANLDYTAPAESSHSNPPPPPPPPPPPSTLQKNDIGNMILSELKLLRESVSKQSHESEQQQQQQQQVSVEAAAPRVPGGNVIIAQPSTDVLDAFVRSITGGGGGGSAQ</sequence>
<evidence type="ECO:0000313" key="2">
    <source>
        <dbReference type="EMBL" id="GFR77378.1"/>
    </source>
</evidence>
<dbReference type="SUPFAM" id="SSF50789">
    <property type="entry name" value="Herpes virus serine proteinase, assemblin"/>
    <property type="match status" value="1"/>
</dbReference>
<organism evidence="2 3">
    <name type="scientific">Elysia marginata</name>
    <dbReference type="NCBI Taxonomy" id="1093978"/>
    <lineage>
        <taxon>Eukaryota</taxon>
        <taxon>Metazoa</taxon>
        <taxon>Spiralia</taxon>
        <taxon>Lophotrochozoa</taxon>
        <taxon>Mollusca</taxon>
        <taxon>Gastropoda</taxon>
        <taxon>Heterobranchia</taxon>
        <taxon>Euthyneura</taxon>
        <taxon>Panpulmonata</taxon>
        <taxon>Sacoglossa</taxon>
        <taxon>Placobranchoidea</taxon>
        <taxon>Plakobranchidae</taxon>
        <taxon>Elysia</taxon>
    </lineage>
</organism>
<evidence type="ECO:0000313" key="3">
    <source>
        <dbReference type="Proteomes" id="UP000762676"/>
    </source>
</evidence>
<protein>
    <submittedName>
        <fullName evidence="2">Uncharacterized protein</fullName>
    </submittedName>
</protein>
<reference evidence="2 3" key="1">
    <citation type="journal article" date="2021" name="Elife">
        <title>Chloroplast acquisition without the gene transfer in kleptoplastic sea slugs, Plakobranchus ocellatus.</title>
        <authorList>
            <person name="Maeda T."/>
            <person name="Takahashi S."/>
            <person name="Yoshida T."/>
            <person name="Shimamura S."/>
            <person name="Takaki Y."/>
            <person name="Nagai Y."/>
            <person name="Toyoda A."/>
            <person name="Suzuki Y."/>
            <person name="Arimoto A."/>
            <person name="Ishii H."/>
            <person name="Satoh N."/>
            <person name="Nishiyama T."/>
            <person name="Hasebe M."/>
            <person name="Maruyama T."/>
            <person name="Minagawa J."/>
            <person name="Obokata J."/>
            <person name="Shigenobu S."/>
        </authorList>
    </citation>
    <scope>NUCLEOTIDE SEQUENCE [LARGE SCALE GENOMIC DNA]</scope>
</reference>
<dbReference type="EMBL" id="BMAT01008075">
    <property type="protein sequence ID" value="GFR77378.1"/>
    <property type="molecule type" value="Genomic_DNA"/>
</dbReference>
<gene>
    <name evidence="2" type="ORF">ElyMa_003966700</name>
</gene>
<evidence type="ECO:0000256" key="1">
    <source>
        <dbReference type="SAM" id="MobiDB-lite"/>
    </source>
</evidence>
<feature type="region of interest" description="Disordered" evidence="1">
    <location>
        <begin position="294"/>
        <end position="317"/>
    </location>
</feature>
<dbReference type="AlphaFoldDB" id="A0AAV4FVB5"/>
<keyword evidence="3" id="KW-1185">Reference proteome</keyword>
<dbReference type="Proteomes" id="UP000762676">
    <property type="component" value="Unassembled WGS sequence"/>
</dbReference>